<dbReference type="EMBL" id="FOAT01000003">
    <property type="protein sequence ID" value="SEK57994.1"/>
    <property type="molecule type" value="Genomic_DNA"/>
</dbReference>
<name>A0A1H7I6M6_RUMAL</name>
<gene>
    <name evidence="1" type="ORF">SAMN05216469_103262</name>
</gene>
<reference evidence="1 2" key="1">
    <citation type="submission" date="2016-10" db="EMBL/GenBank/DDBJ databases">
        <authorList>
            <person name="de Groot N.N."/>
        </authorList>
    </citation>
    <scope>NUCLEOTIDE SEQUENCE [LARGE SCALE GENOMIC DNA]</scope>
    <source>
        <strain evidence="1 2">KH2T6</strain>
    </source>
</reference>
<dbReference type="AlphaFoldDB" id="A0A1H7I6M6"/>
<accession>A0A1H7I6M6</accession>
<evidence type="ECO:0000313" key="2">
    <source>
        <dbReference type="Proteomes" id="UP000186015"/>
    </source>
</evidence>
<organism evidence="1 2">
    <name type="scientific">Ruminococcus albus</name>
    <dbReference type="NCBI Taxonomy" id="1264"/>
    <lineage>
        <taxon>Bacteria</taxon>
        <taxon>Bacillati</taxon>
        <taxon>Bacillota</taxon>
        <taxon>Clostridia</taxon>
        <taxon>Eubacteriales</taxon>
        <taxon>Oscillospiraceae</taxon>
        <taxon>Ruminococcus</taxon>
    </lineage>
</organism>
<proteinExistence type="predicted"/>
<dbReference type="Proteomes" id="UP000186015">
    <property type="component" value="Unassembled WGS sequence"/>
</dbReference>
<sequence>MNTVYFKFYTFHSVTVDSRVYLMIQYLQKKYTEKVDNSRYLYISNRYKRGETNAIYTTFKYLR</sequence>
<protein>
    <submittedName>
        <fullName evidence="1">Uncharacterized protein</fullName>
    </submittedName>
</protein>
<evidence type="ECO:0000313" key="1">
    <source>
        <dbReference type="EMBL" id="SEK57994.1"/>
    </source>
</evidence>